<protein>
    <submittedName>
        <fullName evidence="1">Uncharacterized protein</fullName>
    </submittedName>
</protein>
<reference evidence="1 2" key="1">
    <citation type="journal article" date="2018" name="BMC Genomics">
        <title>The genome of Naegleria lovaniensis, the basis for a comparative approach to unravel pathogenicity factors of the human pathogenic amoeba N. fowleri.</title>
        <authorList>
            <person name="Liechti N."/>
            <person name="Schurch N."/>
            <person name="Bruggmann R."/>
            <person name="Wittwer M."/>
        </authorList>
    </citation>
    <scope>NUCLEOTIDE SEQUENCE [LARGE SCALE GENOMIC DNA]</scope>
    <source>
        <strain evidence="1 2">ATCC 30569</strain>
    </source>
</reference>
<gene>
    <name evidence="1" type="ORF">C9374_002689</name>
</gene>
<comment type="caution">
    <text evidence="1">The sequence shown here is derived from an EMBL/GenBank/DDBJ whole genome shotgun (WGS) entry which is preliminary data.</text>
</comment>
<organism evidence="1 2">
    <name type="scientific">Naegleria lovaniensis</name>
    <name type="common">Amoeba</name>
    <dbReference type="NCBI Taxonomy" id="51637"/>
    <lineage>
        <taxon>Eukaryota</taxon>
        <taxon>Discoba</taxon>
        <taxon>Heterolobosea</taxon>
        <taxon>Tetramitia</taxon>
        <taxon>Eutetramitia</taxon>
        <taxon>Vahlkampfiidae</taxon>
        <taxon>Naegleria</taxon>
    </lineage>
</organism>
<dbReference type="GeneID" id="68095144"/>
<dbReference type="EMBL" id="PYSW02000016">
    <property type="protein sequence ID" value="KAG2386243.1"/>
    <property type="molecule type" value="Genomic_DNA"/>
</dbReference>
<keyword evidence="2" id="KW-1185">Reference proteome</keyword>
<evidence type="ECO:0000313" key="1">
    <source>
        <dbReference type="EMBL" id="KAG2386243.1"/>
    </source>
</evidence>
<evidence type="ECO:0000313" key="2">
    <source>
        <dbReference type="Proteomes" id="UP000816034"/>
    </source>
</evidence>
<accession>A0AA88KKZ4</accession>
<proteinExistence type="predicted"/>
<dbReference type="RefSeq" id="XP_044550235.1">
    <property type="nucleotide sequence ID" value="XM_044692133.1"/>
</dbReference>
<dbReference type="AlphaFoldDB" id="A0AA88KKZ4"/>
<sequence>MVQQLIWKFHVCRYFPRFEYANMKIHNWMHVLRRRIAHLNLYHPQLLPLSLHLDKIRKTTLFRNQLLRPAKHLTIISDQKEGTIPPPPPLPLVLRNTSPLYSSFNEIDVEGVNPFEMDSIENCEWIYKLEELERHAREGHCVSFVRSMEIPLVPLMGLPMPFNGPPPLLTGIGDDSTGNIPPPPPLQ</sequence>
<dbReference type="Proteomes" id="UP000816034">
    <property type="component" value="Unassembled WGS sequence"/>
</dbReference>
<name>A0AA88KKZ4_NAELO</name>